<keyword evidence="3" id="KW-0804">Transcription</keyword>
<dbReference type="AlphaFoldDB" id="A0A365XRN6"/>
<proteinExistence type="predicted"/>
<evidence type="ECO:0000259" key="4">
    <source>
        <dbReference type="Pfam" id="PF00440"/>
    </source>
</evidence>
<keyword evidence="1" id="KW-0805">Transcription regulation</keyword>
<evidence type="ECO:0000256" key="2">
    <source>
        <dbReference type="ARBA" id="ARBA00023125"/>
    </source>
</evidence>
<feature type="domain" description="HTH tetR-type" evidence="4">
    <location>
        <begin position="13"/>
        <end position="57"/>
    </location>
</feature>
<dbReference type="InterPro" id="IPR001647">
    <property type="entry name" value="HTH_TetR"/>
</dbReference>
<keyword evidence="7" id="KW-1185">Reference proteome</keyword>
<dbReference type="InterPro" id="IPR036271">
    <property type="entry name" value="Tet_transcr_reg_TetR-rel_C_sf"/>
</dbReference>
<dbReference type="Pfam" id="PF16925">
    <property type="entry name" value="TetR_C_13"/>
    <property type="match status" value="1"/>
</dbReference>
<protein>
    <submittedName>
        <fullName evidence="6">TetR/AcrR family transcriptional regulator</fullName>
    </submittedName>
</protein>
<dbReference type="PANTHER" id="PTHR47506">
    <property type="entry name" value="TRANSCRIPTIONAL REGULATORY PROTEIN"/>
    <property type="match status" value="1"/>
</dbReference>
<feature type="domain" description="Tetracyclin repressor-like C-terminal" evidence="5">
    <location>
        <begin position="81"/>
        <end position="184"/>
    </location>
</feature>
<evidence type="ECO:0000313" key="7">
    <source>
        <dbReference type="Proteomes" id="UP000253410"/>
    </source>
</evidence>
<dbReference type="OrthoDB" id="9795242at2"/>
<dbReference type="Gene3D" id="1.10.10.60">
    <property type="entry name" value="Homeodomain-like"/>
    <property type="match status" value="1"/>
</dbReference>
<accession>A0A365XRN6</accession>
<dbReference type="GO" id="GO:0003677">
    <property type="term" value="F:DNA binding"/>
    <property type="evidence" value="ECO:0007669"/>
    <property type="project" value="UniProtKB-KW"/>
</dbReference>
<dbReference type="PANTHER" id="PTHR47506:SF10">
    <property type="entry name" value="TRANSCRIPTIONAL REGULATORY PROTEIN"/>
    <property type="match status" value="1"/>
</dbReference>
<evidence type="ECO:0000313" key="6">
    <source>
        <dbReference type="EMBL" id="RBL88798.1"/>
    </source>
</evidence>
<dbReference type="SUPFAM" id="SSF48498">
    <property type="entry name" value="Tetracyclin repressor-like, C-terminal domain"/>
    <property type="match status" value="1"/>
</dbReference>
<dbReference type="SUPFAM" id="SSF46689">
    <property type="entry name" value="Homeodomain-like"/>
    <property type="match status" value="1"/>
</dbReference>
<sequence length="193" mass="21469">MARNKEFIPAERLEKAMEVFWQKGYYATSMKDLVKAMSLNPGSIYGAYGDKLQLFLAGLKMYCDMSENGYRAAGISATSPLAAIKAVIHKAVQRSFIEDRACMVVRSSFELAQTEPEVLKLLKAHNLVLVSILSDWITEAQAEGAISGTKDPRTMAAFITANFAGIWQLQLIHHDRKLLDAMEKTLTDTLFST</sequence>
<gene>
    <name evidence="6" type="ORF">DF182_19735</name>
</gene>
<organism evidence="6 7">
    <name type="scientific">Chitinophaga flava</name>
    <dbReference type="NCBI Taxonomy" id="2259036"/>
    <lineage>
        <taxon>Bacteria</taxon>
        <taxon>Pseudomonadati</taxon>
        <taxon>Bacteroidota</taxon>
        <taxon>Chitinophagia</taxon>
        <taxon>Chitinophagales</taxon>
        <taxon>Chitinophagaceae</taxon>
        <taxon>Chitinophaga</taxon>
    </lineage>
</organism>
<dbReference type="InterPro" id="IPR009057">
    <property type="entry name" value="Homeodomain-like_sf"/>
</dbReference>
<dbReference type="RefSeq" id="WP_113617539.1">
    <property type="nucleotide sequence ID" value="NZ_QFFJ01000002.1"/>
</dbReference>
<dbReference type="EMBL" id="QFFJ01000002">
    <property type="protein sequence ID" value="RBL88798.1"/>
    <property type="molecule type" value="Genomic_DNA"/>
</dbReference>
<keyword evidence="2" id="KW-0238">DNA-binding</keyword>
<reference evidence="6 7" key="1">
    <citation type="submission" date="2018-05" db="EMBL/GenBank/DDBJ databases">
        <title>Chitinophaga sp. K3CV102501T nov., isolated from isolated from a monsoon evergreen broad-leaved forest soil.</title>
        <authorList>
            <person name="Lv Y."/>
        </authorList>
    </citation>
    <scope>NUCLEOTIDE SEQUENCE [LARGE SCALE GENOMIC DNA]</scope>
    <source>
        <strain evidence="6 7">GDMCC 1.1325</strain>
    </source>
</reference>
<dbReference type="Gene3D" id="1.10.357.10">
    <property type="entry name" value="Tetracycline Repressor, domain 2"/>
    <property type="match status" value="1"/>
</dbReference>
<dbReference type="Proteomes" id="UP000253410">
    <property type="component" value="Unassembled WGS sequence"/>
</dbReference>
<comment type="caution">
    <text evidence="6">The sequence shown here is derived from an EMBL/GenBank/DDBJ whole genome shotgun (WGS) entry which is preliminary data.</text>
</comment>
<name>A0A365XRN6_9BACT</name>
<dbReference type="Pfam" id="PF00440">
    <property type="entry name" value="TetR_N"/>
    <property type="match status" value="1"/>
</dbReference>
<evidence type="ECO:0000256" key="1">
    <source>
        <dbReference type="ARBA" id="ARBA00023015"/>
    </source>
</evidence>
<evidence type="ECO:0000256" key="3">
    <source>
        <dbReference type="ARBA" id="ARBA00023163"/>
    </source>
</evidence>
<evidence type="ECO:0000259" key="5">
    <source>
        <dbReference type="Pfam" id="PF16925"/>
    </source>
</evidence>
<dbReference type="InterPro" id="IPR011075">
    <property type="entry name" value="TetR_C"/>
</dbReference>